<evidence type="ECO:0000313" key="2">
    <source>
        <dbReference type="EMBL" id="KAK0742915.1"/>
    </source>
</evidence>
<protein>
    <submittedName>
        <fullName evidence="2">Uncharacterized protein</fullName>
    </submittedName>
</protein>
<reference evidence="2" key="1">
    <citation type="submission" date="2023-06" db="EMBL/GenBank/DDBJ databases">
        <title>Genome-scale phylogeny and comparative genomics of the fungal order Sordariales.</title>
        <authorList>
            <consortium name="Lawrence Berkeley National Laboratory"/>
            <person name="Hensen N."/>
            <person name="Bonometti L."/>
            <person name="Westerberg I."/>
            <person name="Brannstrom I.O."/>
            <person name="Guillou S."/>
            <person name="Cros-Aarteil S."/>
            <person name="Calhoun S."/>
            <person name="Haridas S."/>
            <person name="Kuo A."/>
            <person name="Mondo S."/>
            <person name="Pangilinan J."/>
            <person name="Riley R."/>
            <person name="LaButti K."/>
            <person name="Andreopoulos B."/>
            <person name="Lipzen A."/>
            <person name="Chen C."/>
            <person name="Yanf M."/>
            <person name="Daum C."/>
            <person name="Ng V."/>
            <person name="Clum A."/>
            <person name="Steindorff A."/>
            <person name="Ohm R."/>
            <person name="Martin F."/>
            <person name="Silar P."/>
            <person name="Natvig D."/>
            <person name="Lalanne C."/>
            <person name="Gautier V."/>
            <person name="Ament-velasquez S.L."/>
            <person name="Kruys A."/>
            <person name="Hutchinson M.I."/>
            <person name="Powell A.J."/>
            <person name="Barry K."/>
            <person name="Miller A.N."/>
            <person name="Grigoriev I.V."/>
            <person name="Debuchy R."/>
            <person name="Gladieux P."/>
            <person name="Thoren M.H."/>
            <person name="Johannesson H."/>
        </authorList>
    </citation>
    <scope>NUCLEOTIDE SEQUENCE</scope>
    <source>
        <strain evidence="2">SMH3187-1</strain>
    </source>
</reference>
<feature type="region of interest" description="Disordered" evidence="1">
    <location>
        <begin position="353"/>
        <end position="376"/>
    </location>
</feature>
<feature type="region of interest" description="Disordered" evidence="1">
    <location>
        <begin position="388"/>
        <end position="432"/>
    </location>
</feature>
<evidence type="ECO:0000256" key="1">
    <source>
        <dbReference type="SAM" id="MobiDB-lite"/>
    </source>
</evidence>
<dbReference type="Proteomes" id="UP001172155">
    <property type="component" value="Unassembled WGS sequence"/>
</dbReference>
<accession>A0AA40EP52</accession>
<keyword evidence="3" id="KW-1185">Reference proteome</keyword>
<feature type="compositionally biased region" description="Polar residues" evidence="1">
    <location>
        <begin position="388"/>
        <end position="414"/>
    </location>
</feature>
<sequence>MSARKLNWFESQLDAINIGKNNWNLQVAKAVASGTGSPTYNLVWQSRALAPITSLSWKVEYALGWTANVPGQGVQVSIMGNWQQCNKGEAYEINSNGYWDRSKEPANPDDAGWLKVAKINYRYPGVLGLHIVVGIRNADTGRFDPIFIDTAALGPGSSARYQPQESVSWWLEGGNKTGQVFSHNQSASCEQDYTNPSDPLTNSYEYSTTFLTVGSQWAVSPGPPPQALVAPPPSASLDAPVLGGQLPLMLALDHAKWIVAFAKPLALAAAGAALESYLRNRFKGCTVQIWDKNGNKLRIEYEVGNGAAQGTVAFLGQPLGAAGGPQETIDEALRALKSRGDIPADESWTLSPITAPSSIIDPSADTQLGPPNSGTGITNTFANFHLQPTFNNNPVVPQTPSDPRLSSFQQQQQGIGAKSPYSDQPYGSGIVA</sequence>
<gene>
    <name evidence="2" type="ORF">B0T18DRAFT_430310</name>
</gene>
<dbReference type="AlphaFoldDB" id="A0AA40EP52"/>
<name>A0AA40EP52_9PEZI</name>
<feature type="compositionally biased region" description="Polar residues" evidence="1">
    <location>
        <begin position="364"/>
        <end position="376"/>
    </location>
</feature>
<evidence type="ECO:0000313" key="3">
    <source>
        <dbReference type="Proteomes" id="UP001172155"/>
    </source>
</evidence>
<organism evidence="2 3">
    <name type="scientific">Schizothecium vesticola</name>
    <dbReference type="NCBI Taxonomy" id="314040"/>
    <lineage>
        <taxon>Eukaryota</taxon>
        <taxon>Fungi</taxon>
        <taxon>Dikarya</taxon>
        <taxon>Ascomycota</taxon>
        <taxon>Pezizomycotina</taxon>
        <taxon>Sordariomycetes</taxon>
        <taxon>Sordariomycetidae</taxon>
        <taxon>Sordariales</taxon>
        <taxon>Schizotheciaceae</taxon>
        <taxon>Schizothecium</taxon>
    </lineage>
</organism>
<comment type="caution">
    <text evidence="2">The sequence shown here is derived from an EMBL/GenBank/DDBJ whole genome shotgun (WGS) entry which is preliminary data.</text>
</comment>
<proteinExistence type="predicted"/>
<dbReference type="EMBL" id="JAUKUD010000005">
    <property type="protein sequence ID" value="KAK0742915.1"/>
    <property type="molecule type" value="Genomic_DNA"/>
</dbReference>